<comment type="caution">
    <text evidence="2">The sequence shown here is derived from an EMBL/GenBank/DDBJ whole genome shotgun (WGS) entry which is preliminary data.</text>
</comment>
<dbReference type="Gene3D" id="3.40.1280.10">
    <property type="match status" value="1"/>
</dbReference>
<dbReference type="InterPro" id="IPR019230">
    <property type="entry name" value="RNA_MeTrfase_C_dom"/>
</dbReference>
<sequence length="96" mass="10666">MAEIKDIEGEIPVLMATDAGKDKGKRVNYKLARQIVASNRVIMILFGTGWGIAKELIKRTDYLIEPILGASNYNHLSVRTAAAITLDRLFSRFAKS</sequence>
<dbReference type="AlphaFoldDB" id="X0XP37"/>
<feature type="domain" description="tRNA (guanine-N(1)-)-methyltransferase C-terminal" evidence="1">
    <location>
        <begin position="2"/>
        <end position="90"/>
    </location>
</feature>
<organism evidence="2">
    <name type="scientific">marine sediment metagenome</name>
    <dbReference type="NCBI Taxonomy" id="412755"/>
    <lineage>
        <taxon>unclassified sequences</taxon>
        <taxon>metagenomes</taxon>
        <taxon>ecological metagenomes</taxon>
    </lineage>
</organism>
<name>X0XP37_9ZZZZ</name>
<reference evidence="2" key="1">
    <citation type="journal article" date="2014" name="Front. Microbiol.">
        <title>High frequency of phylogenetically diverse reductive dehalogenase-homologous genes in deep subseafloor sedimentary metagenomes.</title>
        <authorList>
            <person name="Kawai M."/>
            <person name="Futagami T."/>
            <person name="Toyoda A."/>
            <person name="Takaki Y."/>
            <person name="Nishi S."/>
            <person name="Hori S."/>
            <person name="Arai W."/>
            <person name="Tsubouchi T."/>
            <person name="Morono Y."/>
            <person name="Uchiyama I."/>
            <person name="Ito T."/>
            <person name="Fujiyama A."/>
            <person name="Inagaki F."/>
            <person name="Takami H."/>
        </authorList>
    </citation>
    <scope>NUCLEOTIDE SEQUENCE</scope>
    <source>
        <strain evidence="2">Expedition CK06-06</strain>
    </source>
</reference>
<dbReference type="EMBL" id="BARS01044522">
    <property type="protein sequence ID" value="GAG37087.1"/>
    <property type="molecule type" value="Genomic_DNA"/>
</dbReference>
<proteinExistence type="predicted"/>
<accession>X0XP37</accession>
<evidence type="ECO:0000259" key="1">
    <source>
        <dbReference type="Pfam" id="PF09936"/>
    </source>
</evidence>
<evidence type="ECO:0000313" key="2">
    <source>
        <dbReference type="EMBL" id="GAG37087.1"/>
    </source>
</evidence>
<protein>
    <recommendedName>
        <fullName evidence="1">tRNA (guanine-N(1)-)-methyltransferase C-terminal domain-containing protein</fullName>
    </recommendedName>
</protein>
<dbReference type="Pfam" id="PF09936">
    <property type="entry name" value="Methyltrn_RNA_4"/>
    <property type="match status" value="1"/>
</dbReference>
<dbReference type="InterPro" id="IPR029026">
    <property type="entry name" value="tRNA_m1G_MTases_N"/>
</dbReference>
<gene>
    <name evidence="2" type="ORF">S01H1_67248</name>
</gene>